<sequence>MKSITYQKTLKQTFIAGSVALTVLANSANALEMNPFGTLGVTGNFAFGDNTIHAGDNISGYLGVTGHLGVEFDFSGFKLGVGAMAGFAPLTLGTTGGYGSNIFVHNRGLYRSPFVDASDLYIGYTSSELRFLMGRYNGSKVLSTADWIGGYNQGVAFSYQSEFFGVWATWVNDFLRNGYNAHANLAIDGRYGMDLAGFAGYGSSWHNFNLNNELFAAGVDFRLGEILSISPFAQYWLRNGADYLQAGARLALTFDLGAIKTTTTFRGLWTNNIDTGGNGVLWQADEELLLFDMIKLGGGYLSVGGIGLNGLTLVDRTRFYGQYLFPYGYNGTGLRNRGYLNATAETWYVFTGLKLGESANLDVLYANGNYKEFSAIINYDIIGGDAGEEGESGGGLVWSVGGGYVTDDFKSHTALAYTKIKF</sequence>
<dbReference type="Proteomes" id="UP000256424">
    <property type="component" value="Unassembled WGS sequence"/>
</dbReference>
<protein>
    <recommendedName>
        <fullName evidence="4">Outer membrane family protein</fullName>
    </recommendedName>
</protein>
<organism evidence="2 3">
    <name type="scientific">Helicobacter aurati</name>
    <dbReference type="NCBI Taxonomy" id="137778"/>
    <lineage>
        <taxon>Bacteria</taxon>
        <taxon>Pseudomonadati</taxon>
        <taxon>Campylobacterota</taxon>
        <taxon>Epsilonproteobacteria</taxon>
        <taxon>Campylobacterales</taxon>
        <taxon>Helicobacteraceae</taxon>
        <taxon>Helicobacter</taxon>
    </lineage>
</organism>
<evidence type="ECO:0008006" key="4">
    <source>
        <dbReference type="Google" id="ProtNLM"/>
    </source>
</evidence>
<accession>A0A3D8J6Q7</accession>
<name>A0A3D8J6Q7_9HELI</name>
<evidence type="ECO:0000256" key="1">
    <source>
        <dbReference type="SAM" id="SignalP"/>
    </source>
</evidence>
<evidence type="ECO:0000313" key="3">
    <source>
        <dbReference type="Proteomes" id="UP000256424"/>
    </source>
</evidence>
<feature type="chain" id="PRO_5017823693" description="Outer membrane family protein" evidence="1">
    <location>
        <begin position="31"/>
        <end position="422"/>
    </location>
</feature>
<proteinExistence type="predicted"/>
<dbReference type="RefSeq" id="WP_104763486.1">
    <property type="nucleotide sequence ID" value="NZ_FZPM01000025.1"/>
</dbReference>
<dbReference type="AlphaFoldDB" id="A0A3D8J6Q7"/>
<feature type="signal peptide" evidence="1">
    <location>
        <begin position="1"/>
        <end position="30"/>
    </location>
</feature>
<dbReference type="EMBL" id="NXLW01000006">
    <property type="protein sequence ID" value="RDU72501.1"/>
    <property type="molecule type" value="Genomic_DNA"/>
</dbReference>
<dbReference type="OrthoDB" id="5327900at2"/>
<reference evidence="2 3" key="1">
    <citation type="submission" date="2018-04" db="EMBL/GenBank/DDBJ databases">
        <title>Novel Campyloabacter and Helicobacter Species and Strains.</title>
        <authorList>
            <person name="Mannion A.J."/>
            <person name="Shen Z."/>
            <person name="Fox J.G."/>
        </authorList>
    </citation>
    <scope>NUCLEOTIDE SEQUENCE [LARGE SCALE GENOMIC DNA]</scope>
    <source>
        <strain evidence="2 3">MIT 97-5075</strain>
    </source>
</reference>
<keyword evidence="3" id="KW-1185">Reference proteome</keyword>
<comment type="caution">
    <text evidence="2">The sequence shown here is derived from an EMBL/GenBank/DDBJ whole genome shotgun (WGS) entry which is preliminary data.</text>
</comment>
<keyword evidence="1" id="KW-0732">Signal</keyword>
<evidence type="ECO:0000313" key="2">
    <source>
        <dbReference type="EMBL" id="RDU72501.1"/>
    </source>
</evidence>
<gene>
    <name evidence="2" type="ORF">CQA66_04085</name>
</gene>